<name>A0A7C5LY87_9PROT</name>
<organism evidence="2">
    <name type="scientific">Hellea balneolensis</name>
    <dbReference type="NCBI Taxonomy" id="287478"/>
    <lineage>
        <taxon>Bacteria</taxon>
        <taxon>Pseudomonadati</taxon>
        <taxon>Pseudomonadota</taxon>
        <taxon>Alphaproteobacteria</taxon>
        <taxon>Maricaulales</taxon>
        <taxon>Robiginitomaculaceae</taxon>
        <taxon>Hellea</taxon>
    </lineage>
</organism>
<gene>
    <name evidence="2" type="ORF">ENJ42_00715</name>
</gene>
<evidence type="ECO:0000259" key="1">
    <source>
        <dbReference type="Pfam" id="PF09718"/>
    </source>
</evidence>
<dbReference type="InterPro" id="IPR006431">
    <property type="entry name" value="Phage_tape_meas_C"/>
</dbReference>
<dbReference type="EMBL" id="DRMJ01000035">
    <property type="protein sequence ID" value="HHL42113.1"/>
    <property type="molecule type" value="Genomic_DNA"/>
</dbReference>
<evidence type="ECO:0000313" key="2">
    <source>
        <dbReference type="EMBL" id="HHL42113.1"/>
    </source>
</evidence>
<accession>A0A7C5LY87</accession>
<dbReference type="Proteomes" id="UP000885830">
    <property type="component" value="Unassembled WGS sequence"/>
</dbReference>
<comment type="caution">
    <text evidence="2">The sequence shown here is derived from an EMBL/GenBank/DDBJ whole genome shotgun (WGS) entry which is preliminary data.</text>
</comment>
<proteinExistence type="predicted"/>
<protein>
    <recommendedName>
        <fullName evidence="1">Bacteriophage tail tape measure C-terminal domain-containing protein</fullName>
    </recommendedName>
</protein>
<feature type="domain" description="Bacteriophage tail tape measure C-terminal" evidence="1">
    <location>
        <begin position="7"/>
        <end position="77"/>
    </location>
</feature>
<dbReference type="AlphaFoldDB" id="A0A7C5LY87"/>
<dbReference type="Pfam" id="PF09718">
    <property type="entry name" value="Tape_meas_lam_C"/>
    <property type="match status" value="1"/>
</dbReference>
<sequence>MNDTQDAAKALDEFAAGPAKDAAELSAQAFEQAAERIASALERAATSGELSFRDMAASITRDLARLALNELILDPLQSALGGIGKSGPAPTSPLNIVMNISGVKDATSFQKSQGQISAAVARAARQGQKYI</sequence>
<reference evidence="2" key="1">
    <citation type="journal article" date="2020" name="mSystems">
        <title>Genome- and Community-Level Interaction Insights into Carbon Utilization and Element Cycling Functions of Hydrothermarchaeota in Hydrothermal Sediment.</title>
        <authorList>
            <person name="Zhou Z."/>
            <person name="Liu Y."/>
            <person name="Xu W."/>
            <person name="Pan J."/>
            <person name="Luo Z.H."/>
            <person name="Li M."/>
        </authorList>
    </citation>
    <scope>NUCLEOTIDE SEQUENCE [LARGE SCALE GENOMIC DNA]</scope>
    <source>
        <strain evidence="2">HyVt-485</strain>
    </source>
</reference>